<reference evidence="13" key="1">
    <citation type="submission" date="2020-10" db="EMBL/GenBank/DDBJ databases">
        <authorList>
            <person name="Gilroy R."/>
        </authorList>
    </citation>
    <scope>NUCLEOTIDE SEQUENCE</scope>
    <source>
        <strain evidence="13">E3-2379</strain>
    </source>
</reference>
<protein>
    <recommendedName>
        <fullName evidence="2">Stage 0 sporulation protein A homolog</fullName>
    </recommendedName>
</protein>
<dbReference type="SMART" id="SM00448">
    <property type="entry name" value="REC"/>
    <property type="match status" value="1"/>
</dbReference>
<evidence type="ECO:0000259" key="12">
    <source>
        <dbReference type="PROSITE" id="PS50110"/>
    </source>
</evidence>
<evidence type="ECO:0000256" key="6">
    <source>
        <dbReference type="ARBA" id="ARBA00023015"/>
    </source>
</evidence>
<dbReference type="PROSITE" id="PS00041">
    <property type="entry name" value="HTH_ARAC_FAMILY_1"/>
    <property type="match status" value="1"/>
</dbReference>
<keyword evidence="5" id="KW-0902">Two-component regulatory system</keyword>
<dbReference type="InterPro" id="IPR009057">
    <property type="entry name" value="Homeodomain-like_sf"/>
</dbReference>
<dbReference type="InterPro" id="IPR018062">
    <property type="entry name" value="HTH_AraC-typ_CS"/>
</dbReference>
<comment type="subcellular location">
    <subcellularLocation>
        <location evidence="1">Cytoplasm</location>
    </subcellularLocation>
</comment>
<dbReference type="Proteomes" id="UP000823618">
    <property type="component" value="Unassembled WGS sequence"/>
</dbReference>
<dbReference type="InterPro" id="IPR051552">
    <property type="entry name" value="HptR"/>
</dbReference>
<reference evidence="13" key="2">
    <citation type="journal article" date="2021" name="PeerJ">
        <title>Extensive microbial diversity within the chicken gut microbiome revealed by metagenomics and culture.</title>
        <authorList>
            <person name="Gilroy R."/>
            <person name="Ravi A."/>
            <person name="Getino M."/>
            <person name="Pursley I."/>
            <person name="Horton D.L."/>
            <person name="Alikhan N.F."/>
            <person name="Baker D."/>
            <person name="Gharbi K."/>
            <person name="Hall N."/>
            <person name="Watson M."/>
            <person name="Adriaenssens E.M."/>
            <person name="Foster-Nyarko E."/>
            <person name="Jarju S."/>
            <person name="Secka A."/>
            <person name="Antonio M."/>
            <person name="Oren A."/>
            <person name="Chaudhuri R.R."/>
            <person name="La Ragione R."/>
            <person name="Hildebrand F."/>
            <person name="Pallen M.J."/>
        </authorList>
    </citation>
    <scope>NUCLEOTIDE SEQUENCE</scope>
    <source>
        <strain evidence="13">E3-2379</strain>
    </source>
</reference>
<dbReference type="InterPro" id="IPR018060">
    <property type="entry name" value="HTH_AraC"/>
</dbReference>
<dbReference type="PROSITE" id="PS50110">
    <property type="entry name" value="RESPONSE_REGULATORY"/>
    <property type="match status" value="1"/>
</dbReference>
<dbReference type="Gene3D" id="3.40.50.2300">
    <property type="match status" value="1"/>
</dbReference>
<dbReference type="Pfam" id="PF00072">
    <property type="entry name" value="Response_reg"/>
    <property type="match status" value="1"/>
</dbReference>
<dbReference type="EMBL" id="JADIML010000296">
    <property type="protein sequence ID" value="MBO8464306.1"/>
    <property type="molecule type" value="Genomic_DNA"/>
</dbReference>
<sequence length="515" mass="60498">MMRVLIADDESIVLEGLQYIINWEQLGFSIISLAKNGEEALEKILKLHPDLVLLDIRMPKRTGIEIIQLAREQGFQGHFIILSGVSDFSYAQTAIKYGVDFYLTKPIDEEELEQAVFRVKGFIEDDYKKERTFHEYRENARDTIIRNIITGKLKDLHHLNLKDFSLSLDQYQIVIYERYHQAEPFLNTWDFAELLRLSNKDHTSFDYVQIENQNIILLKGEIAVDRFLRILSHYDINPQKGSPLESLFLAYGRCVYRPEDIYLSYQDACHLLKRRFFCQPSQYVLGYHSLPNHQQCHPFLISQKADSYAVAFANFIQTKNIHGIKEQLTELQNQLFFSTDEVTALKHFLMDIYLQVKHRIMKTYPTMEIPFSTNSSIIDLIETKSYLYEIIEILLEQFTMCINALGAPSSETIIDNILYYINHNYYNNLKLETIAPLFGYNSAYLGKLFTKQVGESFNSYLDRVKIEHSKKLLEENTLKVYEIAERVGYKNVDYFHKKFKKYVGESPAEYRKHFL</sequence>
<feature type="domain" description="HTH araC/xylS-type" evidence="11">
    <location>
        <begin position="415"/>
        <end position="513"/>
    </location>
</feature>
<dbReference type="PANTHER" id="PTHR42713:SF3">
    <property type="entry name" value="TRANSCRIPTIONAL REGULATORY PROTEIN HPTR"/>
    <property type="match status" value="1"/>
</dbReference>
<comment type="function">
    <text evidence="9">May play the central regulatory role in sporulation. It may be an element of the effector pathway responsible for the activation of sporulation genes in response to nutritional stress. Spo0A may act in concert with spo0H (a sigma factor) to control the expression of some genes that are critical to the sporulation process.</text>
</comment>
<accession>A0A9D9I3E0</accession>
<proteinExistence type="predicted"/>
<evidence type="ECO:0000256" key="3">
    <source>
        <dbReference type="ARBA" id="ARBA00022490"/>
    </source>
</evidence>
<feature type="domain" description="Response regulatory" evidence="12">
    <location>
        <begin position="3"/>
        <end position="120"/>
    </location>
</feature>
<dbReference type="PROSITE" id="PS01124">
    <property type="entry name" value="HTH_ARAC_FAMILY_2"/>
    <property type="match status" value="1"/>
</dbReference>
<evidence type="ECO:0000256" key="8">
    <source>
        <dbReference type="ARBA" id="ARBA00023163"/>
    </source>
</evidence>
<dbReference type="GO" id="GO:0003700">
    <property type="term" value="F:DNA-binding transcription factor activity"/>
    <property type="evidence" value="ECO:0007669"/>
    <property type="project" value="InterPro"/>
</dbReference>
<dbReference type="SMART" id="SM00342">
    <property type="entry name" value="HTH_ARAC"/>
    <property type="match status" value="1"/>
</dbReference>
<dbReference type="CDD" id="cd17536">
    <property type="entry name" value="REC_YesN-like"/>
    <property type="match status" value="1"/>
</dbReference>
<keyword evidence="8" id="KW-0804">Transcription</keyword>
<dbReference type="GO" id="GO:0000160">
    <property type="term" value="P:phosphorelay signal transduction system"/>
    <property type="evidence" value="ECO:0007669"/>
    <property type="project" value="UniProtKB-KW"/>
</dbReference>
<keyword evidence="3" id="KW-0963">Cytoplasm</keyword>
<dbReference type="Pfam" id="PF12833">
    <property type="entry name" value="HTH_18"/>
    <property type="match status" value="1"/>
</dbReference>
<comment type="caution">
    <text evidence="13">The sequence shown here is derived from an EMBL/GenBank/DDBJ whole genome shotgun (WGS) entry which is preliminary data.</text>
</comment>
<dbReference type="InterPro" id="IPR001789">
    <property type="entry name" value="Sig_transdc_resp-reg_receiver"/>
</dbReference>
<name>A0A9D9I3E0_9FIRM</name>
<evidence type="ECO:0000313" key="14">
    <source>
        <dbReference type="Proteomes" id="UP000823618"/>
    </source>
</evidence>
<keyword evidence="7" id="KW-0238">DNA-binding</keyword>
<evidence type="ECO:0000256" key="2">
    <source>
        <dbReference type="ARBA" id="ARBA00018672"/>
    </source>
</evidence>
<gene>
    <name evidence="13" type="ORF">IAC13_10285</name>
</gene>
<feature type="modified residue" description="4-aspartylphosphate" evidence="10">
    <location>
        <position position="55"/>
    </location>
</feature>
<evidence type="ECO:0000256" key="9">
    <source>
        <dbReference type="ARBA" id="ARBA00024867"/>
    </source>
</evidence>
<evidence type="ECO:0000256" key="4">
    <source>
        <dbReference type="ARBA" id="ARBA00022553"/>
    </source>
</evidence>
<evidence type="ECO:0000313" key="13">
    <source>
        <dbReference type="EMBL" id="MBO8464306.1"/>
    </source>
</evidence>
<dbReference type="Gene3D" id="1.10.10.60">
    <property type="entry name" value="Homeodomain-like"/>
    <property type="match status" value="2"/>
</dbReference>
<dbReference type="PRINTS" id="PR00032">
    <property type="entry name" value="HTHARAC"/>
</dbReference>
<dbReference type="InterPro" id="IPR020449">
    <property type="entry name" value="Tscrpt_reg_AraC-type_HTH"/>
</dbReference>
<evidence type="ECO:0000259" key="11">
    <source>
        <dbReference type="PROSITE" id="PS01124"/>
    </source>
</evidence>
<evidence type="ECO:0000256" key="7">
    <source>
        <dbReference type="ARBA" id="ARBA00023125"/>
    </source>
</evidence>
<dbReference type="PANTHER" id="PTHR42713">
    <property type="entry name" value="HISTIDINE KINASE-RELATED"/>
    <property type="match status" value="1"/>
</dbReference>
<evidence type="ECO:0000256" key="1">
    <source>
        <dbReference type="ARBA" id="ARBA00004496"/>
    </source>
</evidence>
<dbReference type="GO" id="GO:0005737">
    <property type="term" value="C:cytoplasm"/>
    <property type="evidence" value="ECO:0007669"/>
    <property type="project" value="UniProtKB-SubCell"/>
</dbReference>
<dbReference type="SUPFAM" id="SSF46689">
    <property type="entry name" value="Homeodomain-like"/>
    <property type="match status" value="2"/>
</dbReference>
<dbReference type="InterPro" id="IPR011006">
    <property type="entry name" value="CheY-like_superfamily"/>
</dbReference>
<dbReference type="SUPFAM" id="SSF52172">
    <property type="entry name" value="CheY-like"/>
    <property type="match status" value="1"/>
</dbReference>
<keyword evidence="4 10" id="KW-0597">Phosphoprotein</keyword>
<evidence type="ECO:0000256" key="5">
    <source>
        <dbReference type="ARBA" id="ARBA00023012"/>
    </source>
</evidence>
<dbReference type="GO" id="GO:0043565">
    <property type="term" value="F:sequence-specific DNA binding"/>
    <property type="evidence" value="ECO:0007669"/>
    <property type="project" value="InterPro"/>
</dbReference>
<evidence type="ECO:0000256" key="10">
    <source>
        <dbReference type="PROSITE-ProRule" id="PRU00169"/>
    </source>
</evidence>
<organism evidence="13 14">
    <name type="scientific">Candidatus Scybalomonas excrementavium</name>
    <dbReference type="NCBI Taxonomy" id="2840943"/>
    <lineage>
        <taxon>Bacteria</taxon>
        <taxon>Bacillati</taxon>
        <taxon>Bacillota</taxon>
        <taxon>Clostridia</taxon>
        <taxon>Lachnospirales</taxon>
        <taxon>Lachnospiraceae</taxon>
        <taxon>Lachnospiraceae incertae sedis</taxon>
        <taxon>Candidatus Scybalomonas</taxon>
    </lineage>
</organism>
<dbReference type="AlphaFoldDB" id="A0A9D9I3E0"/>
<keyword evidence="6" id="KW-0805">Transcription regulation</keyword>